<proteinExistence type="predicted"/>
<feature type="compositionally biased region" description="Polar residues" evidence="3">
    <location>
        <begin position="59"/>
        <end position="68"/>
    </location>
</feature>
<accession>A0A9E5MJG5</accession>
<evidence type="ECO:0000256" key="3">
    <source>
        <dbReference type="SAM" id="MobiDB-lite"/>
    </source>
</evidence>
<dbReference type="PROSITE" id="PS50977">
    <property type="entry name" value="HTH_TETR_2"/>
    <property type="match status" value="1"/>
</dbReference>
<dbReference type="Gene3D" id="1.10.357.10">
    <property type="entry name" value="Tetracycline Repressor, domain 2"/>
    <property type="match status" value="1"/>
</dbReference>
<keyword evidence="1 2" id="KW-0238">DNA-binding</keyword>
<evidence type="ECO:0000256" key="1">
    <source>
        <dbReference type="ARBA" id="ARBA00023125"/>
    </source>
</evidence>
<feature type="compositionally biased region" description="Polar residues" evidence="3">
    <location>
        <begin position="9"/>
        <end position="46"/>
    </location>
</feature>
<dbReference type="EMBL" id="JAAONZ010000001">
    <property type="protein sequence ID" value="NHO63982.1"/>
    <property type="molecule type" value="Genomic_DNA"/>
</dbReference>
<dbReference type="RefSeq" id="WP_167180549.1">
    <property type="nucleotide sequence ID" value="NZ_JAAONZ010000001.1"/>
</dbReference>
<dbReference type="Proteomes" id="UP000787472">
    <property type="component" value="Unassembled WGS sequence"/>
</dbReference>
<dbReference type="InterPro" id="IPR009057">
    <property type="entry name" value="Homeodomain-like_sf"/>
</dbReference>
<protein>
    <recommendedName>
        <fullName evidence="4">HTH tetR-type domain-containing protein</fullName>
    </recommendedName>
</protein>
<evidence type="ECO:0000259" key="4">
    <source>
        <dbReference type="PROSITE" id="PS50977"/>
    </source>
</evidence>
<gene>
    <name evidence="5" type="ORF">G8770_00290</name>
</gene>
<reference evidence="5" key="1">
    <citation type="submission" date="2020-03" db="EMBL/GenBank/DDBJ databases">
        <authorList>
            <person name="Guo F."/>
        </authorList>
    </citation>
    <scope>NUCLEOTIDE SEQUENCE</scope>
    <source>
        <strain evidence="5">JCM 30134</strain>
    </source>
</reference>
<feature type="compositionally biased region" description="Basic and acidic residues" evidence="3">
    <location>
        <begin position="47"/>
        <end position="57"/>
    </location>
</feature>
<dbReference type="InterPro" id="IPR001647">
    <property type="entry name" value="HTH_TetR"/>
</dbReference>
<comment type="caution">
    <text evidence="5">The sequence shown here is derived from an EMBL/GenBank/DDBJ whole genome shotgun (WGS) entry which is preliminary data.</text>
</comment>
<keyword evidence="6" id="KW-1185">Reference proteome</keyword>
<feature type="DNA-binding region" description="H-T-H motif" evidence="2">
    <location>
        <begin position="118"/>
        <end position="137"/>
    </location>
</feature>
<name>A0A9E5MJG5_9GAMM</name>
<evidence type="ECO:0000313" key="5">
    <source>
        <dbReference type="EMBL" id="NHO63982.1"/>
    </source>
</evidence>
<dbReference type="AlphaFoldDB" id="A0A9E5MJG5"/>
<dbReference type="GO" id="GO:0003677">
    <property type="term" value="F:DNA binding"/>
    <property type="evidence" value="ECO:0007669"/>
    <property type="project" value="UniProtKB-UniRule"/>
</dbReference>
<organism evidence="5 6">
    <name type="scientific">Pseudomaricurvus hydrocarbonicus</name>
    <dbReference type="NCBI Taxonomy" id="1470433"/>
    <lineage>
        <taxon>Bacteria</taxon>
        <taxon>Pseudomonadati</taxon>
        <taxon>Pseudomonadota</taxon>
        <taxon>Gammaproteobacteria</taxon>
        <taxon>Cellvibrionales</taxon>
        <taxon>Cellvibrionaceae</taxon>
        <taxon>Pseudomaricurvus</taxon>
    </lineage>
</organism>
<feature type="region of interest" description="Disordered" evidence="3">
    <location>
        <begin position="1"/>
        <end position="92"/>
    </location>
</feature>
<evidence type="ECO:0000313" key="6">
    <source>
        <dbReference type="Proteomes" id="UP000787472"/>
    </source>
</evidence>
<dbReference type="SUPFAM" id="SSF46689">
    <property type="entry name" value="Homeodomain-like"/>
    <property type="match status" value="1"/>
</dbReference>
<sequence length="312" mass="35104">MEERELRQDASNPQNSCANNTLRAANPHDNSSVESRENSTTAQNSAARDDQSHRLSLDSELSASTEAPPTTDGRPTTEEPVNNEIAPNKKAEKRLRAKNKIIAATLDIIATKGLSSLSHRTIAKMAGVQLAMTTYYFGTLENIIEAAFDAFIDQTQHYRESINNKIEAIYKKHSANHTKLNDIPAYIEDLAEFFTDHIDSETTNHAYLQAVKCQFLFELNTTDPMTEKVQVINQTLLDLAELTCLRIGSNAPRIDAHLLIYTIRQLELSNVKEKQRTDRRFNKEAIQRLLQGFHLQGPPEKSLPVSQCQTSR</sequence>
<evidence type="ECO:0000256" key="2">
    <source>
        <dbReference type="PROSITE-ProRule" id="PRU00335"/>
    </source>
</evidence>
<feature type="domain" description="HTH tetR-type" evidence="4">
    <location>
        <begin position="95"/>
        <end position="155"/>
    </location>
</feature>